<dbReference type="GO" id="GO:0005975">
    <property type="term" value="P:carbohydrate metabolic process"/>
    <property type="evidence" value="ECO:0007669"/>
    <property type="project" value="InterPro"/>
</dbReference>
<organism evidence="2 3">
    <name type="scientific">Paspalum notatum var. saurae</name>
    <dbReference type="NCBI Taxonomy" id="547442"/>
    <lineage>
        <taxon>Eukaryota</taxon>
        <taxon>Viridiplantae</taxon>
        <taxon>Streptophyta</taxon>
        <taxon>Embryophyta</taxon>
        <taxon>Tracheophyta</taxon>
        <taxon>Spermatophyta</taxon>
        <taxon>Magnoliopsida</taxon>
        <taxon>Liliopsida</taxon>
        <taxon>Poales</taxon>
        <taxon>Poaceae</taxon>
        <taxon>PACMAD clade</taxon>
        <taxon>Panicoideae</taxon>
        <taxon>Andropogonodae</taxon>
        <taxon>Paspaleae</taxon>
        <taxon>Paspalinae</taxon>
        <taxon>Paspalum</taxon>
    </lineage>
</organism>
<proteinExistence type="predicted"/>
<dbReference type="InterPro" id="IPR017853">
    <property type="entry name" value="GH"/>
</dbReference>
<gene>
    <name evidence="2" type="ORF">U9M48_009169</name>
</gene>
<dbReference type="Proteomes" id="UP001341281">
    <property type="component" value="Chromosome 02"/>
</dbReference>
<reference evidence="2 3" key="1">
    <citation type="submission" date="2024-02" db="EMBL/GenBank/DDBJ databases">
        <title>High-quality chromosome-scale genome assembly of Pensacola bahiagrass (Paspalum notatum Flugge var. saurae).</title>
        <authorList>
            <person name="Vega J.M."/>
            <person name="Podio M."/>
            <person name="Orjuela J."/>
            <person name="Siena L.A."/>
            <person name="Pessino S.C."/>
            <person name="Combes M.C."/>
            <person name="Mariac C."/>
            <person name="Albertini E."/>
            <person name="Pupilli F."/>
            <person name="Ortiz J.P.A."/>
            <person name="Leblanc O."/>
        </authorList>
    </citation>
    <scope>NUCLEOTIDE SEQUENCE [LARGE SCALE GENOMIC DNA]</scope>
    <source>
        <strain evidence="2">R1</strain>
        <tissue evidence="2">Leaf</tissue>
    </source>
</reference>
<dbReference type="PANTHER" id="PTHR31490">
    <property type="entry name" value="GLYCOSYL HYDROLASE"/>
    <property type="match status" value="1"/>
</dbReference>
<dbReference type="EMBL" id="CP144746">
    <property type="protein sequence ID" value="WVZ58954.1"/>
    <property type="molecule type" value="Genomic_DNA"/>
</dbReference>
<dbReference type="PANTHER" id="PTHR31490:SF48">
    <property type="entry name" value="OS10G0351600 PROTEIN"/>
    <property type="match status" value="1"/>
</dbReference>
<sequence length="381" mass="40847">MKNPMGPLYSGGIIKNSEFNSDLMGWSVPWGVEATVISSPSGNKFAASRSKGGQPSHSILPGDPDAEQHPLHALSIESAMQMHASEVFFSWRASLCVYSMVAGVKRHGGREGCWTMLKGGMTAYFFRDSRALLRGKTNWHTYAAAISISPQAAAAAVDILLDSVSLQPFSADEWNAQRKFSADRARKSSVRVVAQLAADGKPLANATLGIKLARPAFPLGNAMTKEIPDAMVGVGLERATLDVLGQMGISIWLTELDVAGGPRQAAYLEEVLREGYGHPSVEGILMWAAWHAKGCYVMCLTDDSFKNLAAGDVVDGLIAEWNTHPKEATTDANGGVVRLGLVDGQYNLTLTHPLLKAPAVHAVTVDASSSKLEERVLYIKA</sequence>
<dbReference type="GO" id="GO:0004553">
    <property type="term" value="F:hydrolase activity, hydrolyzing O-glycosyl compounds"/>
    <property type="evidence" value="ECO:0007669"/>
    <property type="project" value="InterPro"/>
</dbReference>
<evidence type="ECO:0000256" key="1">
    <source>
        <dbReference type="SAM" id="MobiDB-lite"/>
    </source>
</evidence>
<evidence type="ECO:0000313" key="3">
    <source>
        <dbReference type="Proteomes" id="UP001341281"/>
    </source>
</evidence>
<dbReference type="Gene3D" id="3.20.20.80">
    <property type="entry name" value="Glycosidases"/>
    <property type="match status" value="1"/>
</dbReference>
<dbReference type="AlphaFoldDB" id="A0AAQ3SR17"/>
<feature type="region of interest" description="Disordered" evidence="1">
    <location>
        <begin position="43"/>
        <end position="64"/>
    </location>
</feature>
<keyword evidence="3" id="KW-1185">Reference proteome</keyword>
<protein>
    <submittedName>
        <fullName evidence="2">Uncharacterized protein</fullName>
    </submittedName>
</protein>
<accession>A0AAQ3SR17</accession>
<name>A0AAQ3SR17_PASNO</name>
<dbReference type="SUPFAM" id="SSF51445">
    <property type="entry name" value="(Trans)glycosidases"/>
    <property type="match status" value="1"/>
</dbReference>
<evidence type="ECO:0000313" key="2">
    <source>
        <dbReference type="EMBL" id="WVZ58954.1"/>
    </source>
</evidence>
<dbReference type="InterPro" id="IPR044846">
    <property type="entry name" value="GH10"/>
</dbReference>